<dbReference type="AlphaFoldDB" id="A0A9D4Z5C0"/>
<sequence>MTIFAAGAAPYNDALKSSLQESSESMWPSHKSINTIGFVLERLYVLCCNLQGHGVGMLANGAAVGLVKA</sequence>
<protein>
    <submittedName>
        <fullName evidence="1">Uncharacterized protein</fullName>
    </submittedName>
</protein>
<organism evidence="1 2">
    <name type="scientific">Adiantum capillus-veneris</name>
    <name type="common">Maidenhair fern</name>
    <dbReference type="NCBI Taxonomy" id="13818"/>
    <lineage>
        <taxon>Eukaryota</taxon>
        <taxon>Viridiplantae</taxon>
        <taxon>Streptophyta</taxon>
        <taxon>Embryophyta</taxon>
        <taxon>Tracheophyta</taxon>
        <taxon>Polypodiopsida</taxon>
        <taxon>Polypodiidae</taxon>
        <taxon>Polypodiales</taxon>
        <taxon>Pteridineae</taxon>
        <taxon>Pteridaceae</taxon>
        <taxon>Vittarioideae</taxon>
        <taxon>Adiantum</taxon>
    </lineage>
</organism>
<dbReference type="Proteomes" id="UP000886520">
    <property type="component" value="Chromosome 21"/>
</dbReference>
<name>A0A9D4Z5C0_ADICA</name>
<gene>
    <name evidence="1" type="ORF">GOP47_0021525</name>
</gene>
<reference evidence="1" key="1">
    <citation type="submission" date="2021-01" db="EMBL/GenBank/DDBJ databases">
        <title>Adiantum capillus-veneris genome.</title>
        <authorList>
            <person name="Fang Y."/>
            <person name="Liao Q."/>
        </authorList>
    </citation>
    <scope>NUCLEOTIDE SEQUENCE</scope>
    <source>
        <strain evidence="1">H3</strain>
        <tissue evidence="1">Leaf</tissue>
    </source>
</reference>
<dbReference type="EMBL" id="JABFUD020000021">
    <property type="protein sequence ID" value="KAI5062978.1"/>
    <property type="molecule type" value="Genomic_DNA"/>
</dbReference>
<comment type="caution">
    <text evidence="1">The sequence shown here is derived from an EMBL/GenBank/DDBJ whole genome shotgun (WGS) entry which is preliminary data.</text>
</comment>
<proteinExistence type="predicted"/>
<accession>A0A9D4Z5C0</accession>
<keyword evidence="2" id="KW-1185">Reference proteome</keyword>
<evidence type="ECO:0000313" key="2">
    <source>
        <dbReference type="Proteomes" id="UP000886520"/>
    </source>
</evidence>
<evidence type="ECO:0000313" key="1">
    <source>
        <dbReference type="EMBL" id="KAI5062978.1"/>
    </source>
</evidence>